<dbReference type="Proteomes" id="UP000052013">
    <property type="component" value="Unassembled WGS sequence"/>
</dbReference>
<evidence type="ECO:0000313" key="2">
    <source>
        <dbReference type="Proteomes" id="UP000052013"/>
    </source>
</evidence>
<evidence type="ECO:0000313" key="1">
    <source>
        <dbReference type="EMBL" id="KRL65196.1"/>
    </source>
</evidence>
<dbReference type="PATRIC" id="fig|1423739.3.peg.356"/>
<protein>
    <submittedName>
        <fullName evidence="1">Uncharacterized protein</fullName>
    </submittedName>
</protein>
<sequence>MNVEVKNMTTIYVDPSKKKEQVVQLSDGSQGLMYAKKQKGGTAYEFKFTAHLHPSFLITHVPVDGDVENVDTIDGKQSFKIALR</sequence>
<dbReference type="STRING" id="1423739.FC85_GL000337"/>
<organism evidence="1 2">
    <name type="scientific">Lentilactobacillus diolivorans DSM 14421</name>
    <dbReference type="NCBI Taxonomy" id="1423739"/>
    <lineage>
        <taxon>Bacteria</taxon>
        <taxon>Bacillati</taxon>
        <taxon>Bacillota</taxon>
        <taxon>Bacilli</taxon>
        <taxon>Lactobacillales</taxon>
        <taxon>Lactobacillaceae</taxon>
        <taxon>Lentilactobacillus</taxon>
    </lineage>
</organism>
<name>A0A0R1S8N7_9LACO</name>
<proteinExistence type="predicted"/>
<reference evidence="1 2" key="1">
    <citation type="journal article" date="2015" name="Genome Announc.">
        <title>Expanding the biotechnology potential of lactobacilli through comparative genomics of 213 strains and associated genera.</title>
        <authorList>
            <person name="Sun Z."/>
            <person name="Harris H.M."/>
            <person name="McCann A."/>
            <person name="Guo C."/>
            <person name="Argimon S."/>
            <person name="Zhang W."/>
            <person name="Yang X."/>
            <person name="Jeffery I.B."/>
            <person name="Cooney J.C."/>
            <person name="Kagawa T.F."/>
            <person name="Liu W."/>
            <person name="Song Y."/>
            <person name="Salvetti E."/>
            <person name="Wrobel A."/>
            <person name="Rasinkangas P."/>
            <person name="Parkhill J."/>
            <person name="Rea M.C."/>
            <person name="O'Sullivan O."/>
            <person name="Ritari J."/>
            <person name="Douillard F.P."/>
            <person name="Paul Ross R."/>
            <person name="Yang R."/>
            <person name="Briner A.E."/>
            <person name="Felis G.E."/>
            <person name="de Vos W.M."/>
            <person name="Barrangou R."/>
            <person name="Klaenhammer T.R."/>
            <person name="Caufield P.W."/>
            <person name="Cui Y."/>
            <person name="Zhang H."/>
            <person name="O'Toole P.W."/>
        </authorList>
    </citation>
    <scope>NUCLEOTIDE SEQUENCE [LARGE SCALE GENOMIC DNA]</scope>
    <source>
        <strain evidence="1 2">DSM 14421</strain>
    </source>
</reference>
<dbReference type="AlphaFoldDB" id="A0A0R1S8N7"/>
<dbReference type="EMBL" id="AZEY01000073">
    <property type="protein sequence ID" value="KRL65196.1"/>
    <property type="molecule type" value="Genomic_DNA"/>
</dbReference>
<accession>A0A0R1S8N7</accession>
<comment type="caution">
    <text evidence="1">The sequence shown here is derived from an EMBL/GenBank/DDBJ whole genome shotgun (WGS) entry which is preliminary data.</text>
</comment>
<gene>
    <name evidence="1" type="ORF">FC85_GL000337</name>
</gene>